<gene>
    <name evidence="4" type="ORF">FNV43_RR26271</name>
</gene>
<keyword evidence="1" id="KW-0677">Repeat</keyword>
<reference evidence="4" key="1">
    <citation type="submission" date="2020-03" db="EMBL/GenBank/DDBJ databases">
        <title>A high-quality chromosome-level genome assembly of a woody plant with both climbing and erect habits, Rhamnella rubrinervis.</title>
        <authorList>
            <person name="Lu Z."/>
            <person name="Yang Y."/>
            <person name="Zhu X."/>
            <person name="Sun Y."/>
        </authorList>
    </citation>
    <scope>NUCLEOTIDE SEQUENCE</scope>
    <source>
        <strain evidence="4">BYM</strain>
        <tissue evidence="4">Leaf</tissue>
    </source>
</reference>
<dbReference type="NCBIfam" id="TIGR00756">
    <property type="entry name" value="PPR"/>
    <property type="match status" value="2"/>
</dbReference>
<dbReference type="PANTHER" id="PTHR47926">
    <property type="entry name" value="PENTATRICOPEPTIDE REPEAT-CONTAINING PROTEIN"/>
    <property type="match status" value="1"/>
</dbReference>
<dbReference type="Gene3D" id="1.25.40.10">
    <property type="entry name" value="Tetratricopeptide repeat domain"/>
    <property type="match status" value="6"/>
</dbReference>
<dbReference type="FunFam" id="1.25.40.10:FF:000344">
    <property type="entry name" value="Pentatricopeptide repeat-containing protein"/>
    <property type="match status" value="1"/>
</dbReference>
<accession>A0A8K0DIH9</accession>
<dbReference type="OrthoDB" id="185373at2759"/>
<feature type="repeat" description="PPR" evidence="3">
    <location>
        <begin position="369"/>
        <end position="403"/>
    </location>
</feature>
<dbReference type="PROSITE" id="PS51375">
    <property type="entry name" value="PPR"/>
    <property type="match status" value="3"/>
</dbReference>
<dbReference type="FunFam" id="1.25.40.10:FF:001180">
    <property type="entry name" value="Pentatricopeptide repeat-containing protein At2g03380, mitochondrial"/>
    <property type="match status" value="1"/>
</dbReference>
<evidence type="ECO:0000256" key="2">
    <source>
        <dbReference type="ARBA" id="ARBA00061659"/>
    </source>
</evidence>
<dbReference type="InterPro" id="IPR002885">
    <property type="entry name" value="PPR_rpt"/>
</dbReference>
<dbReference type="FunFam" id="1.25.40.10:FF:000555">
    <property type="entry name" value="Pentatricopeptide repeat-containing protein"/>
    <property type="match status" value="1"/>
</dbReference>
<dbReference type="GO" id="GO:0003723">
    <property type="term" value="F:RNA binding"/>
    <property type="evidence" value="ECO:0007669"/>
    <property type="project" value="InterPro"/>
</dbReference>
<dbReference type="Proteomes" id="UP000796880">
    <property type="component" value="Unassembled WGS sequence"/>
</dbReference>
<sequence>MQSMFSNPNFFILRFCNNGHSLKKIHALLILDGLSGDVLCGNKLVSLYGSFGHVRYARSVFDQMRNPDIYSWKVMLRWYFLNDMYSEVMEFYNRMRICVREYDNVVISNVLKACSELRDIVEGRKVHCQIVKVGSPDGFVLTGLVDMYAKCGWIESSRAVFDGILDIDVVSSTSLIKGYVENDCAREGLVLFNQIRKGLVDANEFLFGSLVSACAKLGALHQGKWVHGCVIKNGNELNLFLGTALLDMYVKCGDIRDAHSMFIELSIVDVVSWTAMIVGYSQTGYPDKALQLFTDRKWVGFLPNSITLSSVLSSCAQLGRLNLGSSIHGLGIKLGLEESVVRNALMDMYAKCCMIGDVRYIFETISDKDVVAWNSIISGYMQNGYAYQALKLFHQMRTSESSSPDSITLVSVLSACASVGALQLGLALHAFFIKDGLLKSNLFVGTALLNLYAKCGAAESARIIFDEMEEKNTITWSAMIGGYGMQGDVIGSLKLFSEMLEEDLKPTEVIFTNILSACSHAGMIGEGWRHFNSICQQYKFMPSLEHYVCMVDLLARAGSLEEALDFIEKIPVKPDVSLFRAFLHGCEIHSRFDLGEVAIKKLLELDHDKACFFVLISNLYASNGRWNQVNQVRELMRQRGFNKSPGCSMVEMDIRNDISTARVACYA</sequence>
<dbReference type="AlphaFoldDB" id="A0A8K0DIH9"/>
<organism evidence="4 5">
    <name type="scientific">Rhamnella rubrinervis</name>
    <dbReference type="NCBI Taxonomy" id="2594499"/>
    <lineage>
        <taxon>Eukaryota</taxon>
        <taxon>Viridiplantae</taxon>
        <taxon>Streptophyta</taxon>
        <taxon>Embryophyta</taxon>
        <taxon>Tracheophyta</taxon>
        <taxon>Spermatophyta</taxon>
        <taxon>Magnoliopsida</taxon>
        <taxon>eudicotyledons</taxon>
        <taxon>Gunneridae</taxon>
        <taxon>Pentapetalae</taxon>
        <taxon>rosids</taxon>
        <taxon>fabids</taxon>
        <taxon>Rosales</taxon>
        <taxon>Rhamnaceae</taxon>
        <taxon>rhamnoid group</taxon>
        <taxon>Rhamneae</taxon>
        <taxon>Rhamnella</taxon>
    </lineage>
</organism>
<comment type="similarity">
    <text evidence="2">Belongs to the PPR family. PCMP-E subfamily.</text>
</comment>
<comment type="caution">
    <text evidence="4">The sequence shown here is derived from an EMBL/GenBank/DDBJ whole genome shotgun (WGS) entry which is preliminary data.</text>
</comment>
<proteinExistence type="inferred from homology"/>
<feature type="repeat" description="PPR" evidence="3">
    <location>
        <begin position="269"/>
        <end position="303"/>
    </location>
</feature>
<dbReference type="Pfam" id="PF01535">
    <property type="entry name" value="PPR"/>
    <property type="match status" value="7"/>
</dbReference>
<dbReference type="InterPro" id="IPR011990">
    <property type="entry name" value="TPR-like_helical_dom_sf"/>
</dbReference>
<dbReference type="Pfam" id="PF20431">
    <property type="entry name" value="E_motif"/>
    <property type="match status" value="1"/>
</dbReference>
<evidence type="ECO:0000313" key="4">
    <source>
        <dbReference type="EMBL" id="KAF3431540.1"/>
    </source>
</evidence>
<dbReference type="InterPro" id="IPR046960">
    <property type="entry name" value="PPR_At4g14850-like_plant"/>
</dbReference>
<evidence type="ECO:0008006" key="6">
    <source>
        <dbReference type="Google" id="ProtNLM"/>
    </source>
</evidence>
<evidence type="ECO:0000256" key="3">
    <source>
        <dbReference type="PROSITE-ProRule" id="PRU00708"/>
    </source>
</evidence>
<dbReference type="FunFam" id="1.25.40.10:FF:000212">
    <property type="entry name" value="Pentatricopeptide repeat-containing protein At2g03380, mitochondrial"/>
    <property type="match status" value="1"/>
</dbReference>
<dbReference type="GO" id="GO:0009451">
    <property type="term" value="P:RNA modification"/>
    <property type="evidence" value="ECO:0007669"/>
    <property type="project" value="InterPro"/>
</dbReference>
<evidence type="ECO:0000256" key="1">
    <source>
        <dbReference type="ARBA" id="ARBA00022737"/>
    </source>
</evidence>
<feature type="repeat" description="PPR" evidence="3">
    <location>
        <begin position="472"/>
        <end position="506"/>
    </location>
</feature>
<dbReference type="Pfam" id="PF13041">
    <property type="entry name" value="PPR_2"/>
    <property type="match status" value="2"/>
</dbReference>
<evidence type="ECO:0000313" key="5">
    <source>
        <dbReference type="Proteomes" id="UP000796880"/>
    </source>
</evidence>
<dbReference type="EMBL" id="VOIH02000012">
    <property type="protein sequence ID" value="KAF3431540.1"/>
    <property type="molecule type" value="Genomic_DNA"/>
</dbReference>
<dbReference type="PANTHER" id="PTHR47926:SF363">
    <property type="entry name" value="PENTATRICOPEPTIDE REPEAT-CONTAINING PROTEIN"/>
    <property type="match status" value="1"/>
</dbReference>
<keyword evidence="5" id="KW-1185">Reference proteome</keyword>
<name>A0A8K0DIH9_9ROSA</name>
<dbReference type="InterPro" id="IPR046848">
    <property type="entry name" value="E_motif"/>
</dbReference>
<protein>
    <recommendedName>
        <fullName evidence="6">Pentatricopeptide repeat-containing protein</fullName>
    </recommendedName>
</protein>